<feature type="signal peptide" evidence="1">
    <location>
        <begin position="1"/>
        <end position="23"/>
    </location>
</feature>
<reference evidence="3" key="1">
    <citation type="journal article" date="2020" name="Nat. Commun.">
        <title>Genome sequence of the cluster root forming white lupin.</title>
        <authorList>
            <person name="Hufnagel B."/>
            <person name="Marques A."/>
            <person name="Soriano A."/>
            <person name="Marques L."/>
            <person name="Divol F."/>
            <person name="Doumas P."/>
            <person name="Sallet E."/>
            <person name="Mancinotti D."/>
            <person name="Carrere S."/>
            <person name="Marande W."/>
            <person name="Arribat S."/>
            <person name="Keller J."/>
            <person name="Huneau C."/>
            <person name="Blein T."/>
            <person name="Aime D."/>
            <person name="Laguerre M."/>
            <person name="Taylor J."/>
            <person name="Schubert V."/>
            <person name="Nelson M."/>
            <person name="Geu-Flores F."/>
            <person name="Crespi M."/>
            <person name="Gallardo-Guerrero K."/>
            <person name="Delaux P.-M."/>
            <person name="Salse J."/>
            <person name="Berges H."/>
            <person name="Guyot R."/>
            <person name="Gouzy J."/>
            <person name="Peret B."/>
        </authorList>
    </citation>
    <scope>NUCLEOTIDE SEQUENCE [LARGE SCALE GENOMIC DNA]</scope>
    <source>
        <strain evidence="3">cv. Amiga</strain>
    </source>
</reference>
<comment type="caution">
    <text evidence="2">The sequence shown here is derived from an EMBL/GenBank/DDBJ whole genome shotgun (WGS) entry which is preliminary data.</text>
</comment>
<keyword evidence="3" id="KW-1185">Reference proteome</keyword>
<dbReference type="EMBL" id="WOCE01000010">
    <property type="protein sequence ID" value="KAE9606165.1"/>
    <property type="molecule type" value="Genomic_DNA"/>
</dbReference>
<organism evidence="2 3">
    <name type="scientific">Lupinus albus</name>
    <name type="common">White lupine</name>
    <name type="synonym">Lupinus termis</name>
    <dbReference type="NCBI Taxonomy" id="3870"/>
    <lineage>
        <taxon>Eukaryota</taxon>
        <taxon>Viridiplantae</taxon>
        <taxon>Streptophyta</taxon>
        <taxon>Embryophyta</taxon>
        <taxon>Tracheophyta</taxon>
        <taxon>Spermatophyta</taxon>
        <taxon>Magnoliopsida</taxon>
        <taxon>eudicotyledons</taxon>
        <taxon>Gunneridae</taxon>
        <taxon>Pentapetalae</taxon>
        <taxon>rosids</taxon>
        <taxon>fabids</taxon>
        <taxon>Fabales</taxon>
        <taxon>Fabaceae</taxon>
        <taxon>Papilionoideae</taxon>
        <taxon>50 kb inversion clade</taxon>
        <taxon>genistoids sensu lato</taxon>
        <taxon>core genistoids</taxon>
        <taxon>Genisteae</taxon>
        <taxon>Lupinus</taxon>
    </lineage>
</organism>
<proteinExistence type="predicted"/>
<feature type="chain" id="PRO_5025388250" evidence="1">
    <location>
        <begin position="24"/>
        <end position="67"/>
    </location>
</feature>
<dbReference type="AlphaFoldDB" id="A0A6A4PWQ8"/>
<evidence type="ECO:0000313" key="3">
    <source>
        <dbReference type="Proteomes" id="UP000447434"/>
    </source>
</evidence>
<name>A0A6A4PWQ8_LUPAL</name>
<protein>
    <submittedName>
        <fullName evidence="2">Uncharacterized protein</fullName>
    </submittedName>
</protein>
<dbReference type="Proteomes" id="UP000447434">
    <property type="component" value="Chromosome 10"/>
</dbReference>
<keyword evidence="1" id="KW-0732">Signal</keyword>
<evidence type="ECO:0000256" key="1">
    <source>
        <dbReference type="SAM" id="SignalP"/>
    </source>
</evidence>
<evidence type="ECO:0000313" key="2">
    <source>
        <dbReference type="EMBL" id="KAE9606165.1"/>
    </source>
</evidence>
<sequence length="67" mass="8202">MTWLNYFFFTHLSMFSIFSLIQSLKLKHQSSQLQVGEESKLKTLIYKWRILQLKFHVRFFYLLKVGL</sequence>
<gene>
    <name evidence="2" type="ORF">Lalb_Chr10g0105031</name>
</gene>
<accession>A0A6A4PWQ8</accession>